<dbReference type="InParanoid" id="A0A165VLM6"/>
<sequence length="128" mass="13749">MPVILRNRNLSTELGITNGAQGIVEKILTAISPRGLTYCTTAIVQFPNSRVQLSDLPKGSFPITPINWAFMTTVRDSEGHDLKCKITRSQVPIQPAFAVTGHSAQGKTLPKVLGNLHEGGFSAYVSAS</sequence>
<dbReference type="AlphaFoldDB" id="A0A165VLM6"/>
<name>A0A165VLM6_9AGAM</name>
<dbReference type="EMBL" id="KV425553">
    <property type="protein sequence ID" value="KZT29855.1"/>
    <property type="molecule type" value="Genomic_DNA"/>
</dbReference>
<keyword evidence="2" id="KW-1185">Reference proteome</keyword>
<accession>A0A165VLM6</accession>
<evidence type="ECO:0000313" key="2">
    <source>
        <dbReference type="Proteomes" id="UP000076761"/>
    </source>
</evidence>
<evidence type="ECO:0000313" key="1">
    <source>
        <dbReference type="EMBL" id="KZT29855.1"/>
    </source>
</evidence>
<dbReference type="OrthoDB" id="432234at2759"/>
<organism evidence="1 2">
    <name type="scientific">Neolentinus lepideus HHB14362 ss-1</name>
    <dbReference type="NCBI Taxonomy" id="1314782"/>
    <lineage>
        <taxon>Eukaryota</taxon>
        <taxon>Fungi</taxon>
        <taxon>Dikarya</taxon>
        <taxon>Basidiomycota</taxon>
        <taxon>Agaricomycotina</taxon>
        <taxon>Agaricomycetes</taxon>
        <taxon>Gloeophyllales</taxon>
        <taxon>Gloeophyllaceae</taxon>
        <taxon>Neolentinus</taxon>
    </lineage>
</organism>
<dbReference type="Proteomes" id="UP000076761">
    <property type="component" value="Unassembled WGS sequence"/>
</dbReference>
<reference evidence="1 2" key="1">
    <citation type="journal article" date="2016" name="Mol. Biol. Evol.">
        <title>Comparative Genomics of Early-Diverging Mushroom-Forming Fungi Provides Insights into the Origins of Lignocellulose Decay Capabilities.</title>
        <authorList>
            <person name="Nagy L.G."/>
            <person name="Riley R."/>
            <person name="Tritt A."/>
            <person name="Adam C."/>
            <person name="Daum C."/>
            <person name="Floudas D."/>
            <person name="Sun H."/>
            <person name="Yadav J.S."/>
            <person name="Pangilinan J."/>
            <person name="Larsson K.H."/>
            <person name="Matsuura K."/>
            <person name="Barry K."/>
            <person name="Labutti K."/>
            <person name="Kuo R."/>
            <person name="Ohm R.A."/>
            <person name="Bhattacharya S.S."/>
            <person name="Shirouzu T."/>
            <person name="Yoshinaga Y."/>
            <person name="Martin F.M."/>
            <person name="Grigoriev I.V."/>
            <person name="Hibbett D.S."/>
        </authorList>
    </citation>
    <scope>NUCLEOTIDE SEQUENCE [LARGE SCALE GENOMIC DNA]</scope>
    <source>
        <strain evidence="1 2">HHB14362 ss-1</strain>
    </source>
</reference>
<dbReference type="STRING" id="1314782.A0A165VLM6"/>
<proteinExistence type="predicted"/>
<dbReference type="SUPFAM" id="SSF52540">
    <property type="entry name" value="P-loop containing nucleoside triphosphate hydrolases"/>
    <property type="match status" value="1"/>
</dbReference>
<gene>
    <name evidence="1" type="ORF">NEOLEDRAFT_1056010</name>
</gene>
<protein>
    <submittedName>
        <fullName evidence="1">Uncharacterized protein</fullName>
    </submittedName>
</protein>
<feature type="non-terminal residue" evidence="1">
    <location>
        <position position="128"/>
    </location>
</feature>
<dbReference type="InterPro" id="IPR027417">
    <property type="entry name" value="P-loop_NTPase"/>
</dbReference>